<accession>A0ABV5TQP7</accession>
<dbReference type="EMBL" id="JBHMBS010000024">
    <property type="protein sequence ID" value="MFB9680596.1"/>
    <property type="molecule type" value="Genomic_DNA"/>
</dbReference>
<gene>
    <name evidence="3" type="ORF">ACFFRH_34405</name>
</gene>
<dbReference type="RefSeq" id="WP_386161613.1">
    <property type="nucleotide sequence ID" value="NZ_JBHMBS010000024.1"/>
</dbReference>
<dbReference type="InterPro" id="IPR036661">
    <property type="entry name" value="Luciferase-like_sf"/>
</dbReference>
<dbReference type="Proteomes" id="UP001589610">
    <property type="component" value="Unassembled WGS sequence"/>
</dbReference>
<dbReference type="Gene3D" id="3.20.20.30">
    <property type="entry name" value="Luciferase-like domain"/>
    <property type="match status" value="1"/>
</dbReference>
<dbReference type="CDD" id="cd00347">
    <property type="entry name" value="Flavin_utilizing_monoxygenases"/>
    <property type="match status" value="1"/>
</dbReference>
<dbReference type="Pfam" id="PF00296">
    <property type="entry name" value="Bac_luciferase"/>
    <property type="match status" value="1"/>
</dbReference>
<keyword evidence="4" id="KW-1185">Reference proteome</keyword>
<reference evidence="3 4" key="1">
    <citation type="submission" date="2024-09" db="EMBL/GenBank/DDBJ databases">
        <authorList>
            <person name="Sun Q."/>
            <person name="Mori K."/>
        </authorList>
    </citation>
    <scope>NUCLEOTIDE SEQUENCE [LARGE SCALE GENOMIC DNA]</scope>
    <source>
        <strain evidence="3 4">JCM 3028</strain>
    </source>
</reference>
<evidence type="ECO:0000313" key="3">
    <source>
        <dbReference type="EMBL" id="MFB9680596.1"/>
    </source>
</evidence>
<feature type="region of interest" description="Disordered" evidence="1">
    <location>
        <begin position="1"/>
        <end position="24"/>
    </location>
</feature>
<proteinExistence type="predicted"/>
<evidence type="ECO:0000313" key="4">
    <source>
        <dbReference type="Proteomes" id="UP001589610"/>
    </source>
</evidence>
<evidence type="ECO:0000259" key="2">
    <source>
        <dbReference type="Pfam" id="PF00296"/>
    </source>
</evidence>
<dbReference type="SUPFAM" id="SSF51679">
    <property type="entry name" value="Bacterial luciferase-like"/>
    <property type="match status" value="1"/>
</dbReference>
<dbReference type="PANTHER" id="PTHR30137:SF6">
    <property type="entry name" value="LUCIFERASE-LIKE MONOOXYGENASE"/>
    <property type="match status" value="1"/>
</dbReference>
<protein>
    <submittedName>
        <fullName evidence="3">LLM class flavin-dependent oxidoreductase</fullName>
    </submittedName>
</protein>
<organism evidence="3 4">
    <name type="scientific">Streptosporangium vulgare</name>
    <dbReference type="NCBI Taxonomy" id="46190"/>
    <lineage>
        <taxon>Bacteria</taxon>
        <taxon>Bacillati</taxon>
        <taxon>Actinomycetota</taxon>
        <taxon>Actinomycetes</taxon>
        <taxon>Streptosporangiales</taxon>
        <taxon>Streptosporangiaceae</taxon>
        <taxon>Streptosporangium</taxon>
    </lineage>
</organism>
<dbReference type="InterPro" id="IPR050766">
    <property type="entry name" value="Bact_Lucif_Oxidored"/>
</dbReference>
<evidence type="ECO:0000256" key="1">
    <source>
        <dbReference type="SAM" id="MobiDB-lite"/>
    </source>
</evidence>
<dbReference type="InterPro" id="IPR011251">
    <property type="entry name" value="Luciferase-like_dom"/>
</dbReference>
<feature type="domain" description="Luciferase-like" evidence="2">
    <location>
        <begin position="47"/>
        <end position="207"/>
    </location>
</feature>
<name>A0ABV5TQP7_9ACTN</name>
<dbReference type="PANTHER" id="PTHR30137">
    <property type="entry name" value="LUCIFERASE-LIKE MONOOXYGENASE"/>
    <property type="match status" value="1"/>
</dbReference>
<sequence length="234" mass="25487">MVRGGGANGAWRGRRRPATEPRNKMNATVQISGNAHIAHAGISGAPGRVTRVTRVTRAVPQADTRTPVYLLGTSTSSARFAGSLGLPYAYAHQINPAGTVAALEAYRNAFEPSAWLDHPYTIVAPTVIVADSDERAQWLARGFAAGRLLVRTEDRFPLFPTAEEAGRRSFAPEGERFIRERLDPQFIGGPGTVRDRLTELVKHSGADELMALTMVSDHEARVRSYELLAELVRS</sequence>
<comment type="caution">
    <text evidence="3">The sequence shown here is derived from an EMBL/GenBank/DDBJ whole genome shotgun (WGS) entry which is preliminary data.</text>
</comment>